<organism evidence="1 2">
    <name type="scientific">Fusarium decemcellulare</name>
    <dbReference type="NCBI Taxonomy" id="57161"/>
    <lineage>
        <taxon>Eukaryota</taxon>
        <taxon>Fungi</taxon>
        <taxon>Dikarya</taxon>
        <taxon>Ascomycota</taxon>
        <taxon>Pezizomycotina</taxon>
        <taxon>Sordariomycetes</taxon>
        <taxon>Hypocreomycetidae</taxon>
        <taxon>Hypocreales</taxon>
        <taxon>Nectriaceae</taxon>
        <taxon>Fusarium</taxon>
        <taxon>Fusarium decemcellulare species complex</taxon>
    </lineage>
</organism>
<dbReference type="EMBL" id="JANRMS010004582">
    <property type="protein sequence ID" value="KAJ3507648.1"/>
    <property type="molecule type" value="Genomic_DNA"/>
</dbReference>
<accession>A0ACC1RBM8</accession>
<sequence>MTRLSRCNGRQKRKLYDMSRDPCLPGANADRGCVWSKLTHSHAAVTSINAAPLSRAFASTQPVMDGVEQRAEHTDRAQQRALCLPPHQIMYVEYYTSLTGLELFLPVSQRAAKLSLALWPPRFVSEFRGPLLDPQGVVGWPNGKSSNTGVRALRTTGKLRDPVGRTRLRGRKRAPKGSANGAALIGVSASVSASCCVIFGLLLFKLRVRFVIPPGGDGVGEQSINAHNANHNETGPNYEMIRARPPSKTLADFRSEGGFWITEQPQRPDGPVGERLREVGDQRVSPKDMLPLPRAKRRASSAVTDESYGRNKHANVDAD</sequence>
<proteinExistence type="predicted"/>
<comment type="caution">
    <text evidence="1">The sequence shown here is derived from an EMBL/GenBank/DDBJ whole genome shotgun (WGS) entry which is preliminary data.</text>
</comment>
<dbReference type="Proteomes" id="UP001148629">
    <property type="component" value="Unassembled WGS sequence"/>
</dbReference>
<gene>
    <name evidence="1" type="ORF">NM208_g15932</name>
</gene>
<evidence type="ECO:0000313" key="1">
    <source>
        <dbReference type="EMBL" id="KAJ3507648.1"/>
    </source>
</evidence>
<evidence type="ECO:0000313" key="2">
    <source>
        <dbReference type="Proteomes" id="UP001148629"/>
    </source>
</evidence>
<reference evidence="1" key="1">
    <citation type="submission" date="2022-08" db="EMBL/GenBank/DDBJ databases">
        <title>Genome Sequence of Fusarium decemcellulare.</title>
        <authorList>
            <person name="Buettner E."/>
        </authorList>
    </citation>
    <scope>NUCLEOTIDE SEQUENCE</scope>
    <source>
        <strain evidence="1">Babe19</strain>
    </source>
</reference>
<protein>
    <submittedName>
        <fullName evidence="1">Uncharacterized protein</fullName>
    </submittedName>
</protein>
<name>A0ACC1RBM8_9HYPO</name>
<keyword evidence="2" id="KW-1185">Reference proteome</keyword>